<comment type="caution">
    <text evidence="1">The sequence shown here is derived from an EMBL/GenBank/DDBJ whole genome shotgun (WGS) entry which is preliminary data.</text>
</comment>
<keyword evidence="2" id="KW-1185">Reference proteome</keyword>
<evidence type="ECO:0000313" key="1">
    <source>
        <dbReference type="EMBL" id="MFC0685079.1"/>
    </source>
</evidence>
<name>A0ABV6S767_9SPHN</name>
<dbReference type="Proteomes" id="UP001589858">
    <property type="component" value="Unassembled WGS sequence"/>
</dbReference>
<gene>
    <name evidence="1" type="ORF">ACFFF8_10765</name>
</gene>
<protein>
    <recommendedName>
        <fullName evidence="3">Holin</fullName>
    </recommendedName>
</protein>
<organism evidence="1 2">
    <name type="scientific">Novosphingobium clariflavum</name>
    <dbReference type="NCBI Taxonomy" id="2029884"/>
    <lineage>
        <taxon>Bacteria</taxon>
        <taxon>Pseudomonadati</taxon>
        <taxon>Pseudomonadota</taxon>
        <taxon>Alphaproteobacteria</taxon>
        <taxon>Sphingomonadales</taxon>
        <taxon>Sphingomonadaceae</taxon>
        <taxon>Novosphingobium</taxon>
    </lineage>
</organism>
<accession>A0ABV6S767</accession>
<proteinExistence type="predicted"/>
<evidence type="ECO:0008006" key="3">
    <source>
        <dbReference type="Google" id="ProtNLM"/>
    </source>
</evidence>
<evidence type="ECO:0000313" key="2">
    <source>
        <dbReference type="Proteomes" id="UP001589858"/>
    </source>
</evidence>
<dbReference type="RefSeq" id="WP_207077930.1">
    <property type="nucleotide sequence ID" value="NZ_JAPCWC010000022.1"/>
</dbReference>
<sequence>MSDFRSILETTAEFVGSLSPSLIGSAVAQAWKPGLPWRQRFLQWAVGSTVSYYATLAIVAVTDWNGFVAQSIAFAIALLAFDATPRVSRAVIDALTSLPGRLADRFLPKKD</sequence>
<dbReference type="EMBL" id="JBHLTM010000038">
    <property type="protein sequence ID" value="MFC0685079.1"/>
    <property type="molecule type" value="Genomic_DNA"/>
</dbReference>
<reference evidence="1 2" key="1">
    <citation type="submission" date="2024-09" db="EMBL/GenBank/DDBJ databases">
        <authorList>
            <person name="Sun Q."/>
            <person name="Mori K."/>
        </authorList>
    </citation>
    <scope>NUCLEOTIDE SEQUENCE [LARGE SCALE GENOMIC DNA]</scope>
    <source>
        <strain evidence="1 2">CICC 11035S</strain>
    </source>
</reference>